<proteinExistence type="predicted"/>
<dbReference type="EMBL" id="BARS01021325">
    <property type="protein sequence ID" value="GAG02293.1"/>
    <property type="molecule type" value="Genomic_DNA"/>
</dbReference>
<evidence type="ECO:0000313" key="1">
    <source>
        <dbReference type="EMBL" id="GAG02293.1"/>
    </source>
</evidence>
<name>X0UPR6_9ZZZZ</name>
<sequence length="144" mass="15681">MSCPNIGILEQSLTFTAQFTNESREPTDLDALPTYSIYEDTTNTEIATGTMAKQDDTNTVGYYVEQIEATTANGYETLKTYCIRIKGVASGVDVATVFSFICLGQSDLTVATGDLLTTVERFKLYMGITTADDDTLIGQLITRA</sequence>
<accession>X0UPR6</accession>
<feature type="non-terminal residue" evidence="1">
    <location>
        <position position="144"/>
    </location>
</feature>
<gene>
    <name evidence="1" type="ORF">S01H1_34264</name>
</gene>
<organism evidence="1">
    <name type="scientific">marine sediment metagenome</name>
    <dbReference type="NCBI Taxonomy" id="412755"/>
    <lineage>
        <taxon>unclassified sequences</taxon>
        <taxon>metagenomes</taxon>
        <taxon>ecological metagenomes</taxon>
    </lineage>
</organism>
<dbReference type="AlphaFoldDB" id="X0UPR6"/>
<comment type="caution">
    <text evidence="1">The sequence shown here is derived from an EMBL/GenBank/DDBJ whole genome shotgun (WGS) entry which is preliminary data.</text>
</comment>
<reference evidence="1" key="1">
    <citation type="journal article" date="2014" name="Front. Microbiol.">
        <title>High frequency of phylogenetically diverse reductive dehalogenase-homologous genes in deep subseafloor sedimentary metagenomes.</title>
        <authorList>
            <person name="Kawai M."/>
            <person name="Futagami T."/>
            <person name="Toyoda A."/>
            <person name="Takaki Y."/>
            <person name="Nishi S."/>
            <person name="Hori S."/>
            <person name="Arai W."/>
            <person name="Tsubouchi T."/>
            <person name="Morono Y."/>
            <person name="Uchiyama I."/>
            <person name="Ito T."/>
            <person name="Fujiyama A."/>
            <person name="Inagaki F."/>
            <person name="Takami H."/>
        </authorList>
    </citation>
    <scope>NUCLEOTIDE SEQUENCE</scope>
    <source>
        <strain evidence="1">Expedition CK06-06</strain>
    </source>
</reference>
<evidence type="ECO:0008006" key="2">
    <source>
        <dbReference type="Google" id="ProtNLM"/>
    </source>
</evidence>
<protein>
    <recommendedName>
        <fullName evidence="2">DUF11 domain-containing protein</fullName>
    </recommendedName>
</protein>